<gene>
    <name evidence="1" type="ORF">S01H1_38755</name>
</gene>
<sequence>KHQGYYGGGKNEQLQDMLNNYESSVLEWFTNVIDTISLKIPLPDNGTTAVEAVDSLINNYKVKEIEILYKESDALSSKILEVIDINSSLSSFVEEIPNASGAGPQWYYNFDYKSIKPYRTLPTSEQNRVYDNVPLKALAQEITANRVVYGNYLQKHTPPANLNYEVIQSDKSVLFDNYAQYPNHSVKQNRNYQVGFVLADRYGRASSVVLSSNDSDPNLAGSTIYIPYKSWDDVGGPEADISTGVTPNTDRIYSWLGNVLRVKLNNGIT</sequence>
<comment type="caution">
    <text evidence="1">The sequence shown here is derived from an EMBL/GenBank/DDBJ whole genome shotgun (WGS) entry which is preliminary data.</text>
</comment>
<dbReference type="AlphaFoldDB" id="X0W4D9"/>
<feature type="non-terminal residue" evidence="1">
    <location>
        <position position="269"/>
    </location>
</feature>
<evidence type="ECO:0000313" key="1">
    <source>
        <dbReference type="EMBL" id="GAG07571.1"/>
    </source>
</evidence>
<dbReference type="EMBL" id="BARS01024411">
    <property type="protein sequence ID" value="GAG07571.1"/>
    <property type="molecule type" value="Genomic_DNA"/>
</dbReference>
<name>X0W4D9_9ZZZZ</name>
<organism evidence="1">
    <name type="scientific">marine sediment metagenome</name>
    <dbReference type="NCBI Taxonomy" id="412755"/>
    <lineage>
        <taxon>unclassified sequences</taxon>
        <taxon>metagenomes</taxon>
        <taxon>ecological metagenomes</taxon>
    </lineage>
</organism>
<reference evidence="1" key="1">
    <citation type="journal article" date="2014" name="Front. Microbiol.">
        <title>High frequency of phylogenetically diverse reductive dehalogenase-homologous genes in deep subseafloor sedimentary metagenomes.</title>
        <authorList>
            <person name="Kawai M."/>
            <person name="Futagami T."/>
            <person name="Toyoda A."/>
            <person name="Takaki Y."/>
            <person name="Nishi S."/>
            <person name="Hori S."/>
            <person name="Arai W."/>
            <person name="Tsubouchi T."/>
            <person name="Morono Y."/>
            <person name="Uchiyama I."/>
            <person name="Ito T."/>
            <person name="Fujiyama A."/>
            <person name="Inagaki F."/>
            <person name="Takami H."/>
        </authorList>
    </citation>
    <scope>NUCLEOTIDE SEQUENCE</scope>
    <source>
        <strain evidence="1">Expedition CK06-06</strain>
    </source>
</reference>
<proteinExistence type="predicted"/>
<protein>
    <submittedName>
        <fullName evidence="1">Uncharacterized protein</fullName>
    </submittedName>
</protein>
<accession>X0W4D9</accession>
<feature type="non-terminal residue" evidence="1">
    <location>
        <position position="1"/>
    </location>
</feature>